<protein>
    <submittedName>
        <fullName evidence="1">Uncharacterized protein</fullName>
    </submittedName>
</protein>
<organism evidence="1 2">
    <name type="scientific">Anaeromyxobacter diazotrophicus</name>
    <dbReference type="NCBI Taxonomy" id="2590199"/>
    <lineage>
        <taxon>Bacteria</taxon>
        <taxon>Pseudomonadati</taxon>
        <taxon>Myxococcota</taxon>
        <taxon>Myxococcia</taxon>
        <taxon>Myxococcales</taxon>
        <taxon>Cystobacterineae</taxon>
        <taxon>Anaeromyxobacteraceae</taxon>
        <taxon>Anaeromyxobacter</taxon>
    </lineage>
</organism>
<dbReference type="Proteomes" id="UP000503640">
    <property type="component" value="Unassembled WGS sequence"/>
</dbReference>
<evidence type="ECO:0000313" key="1">
    <source>
        <dbReference type="EMBL" id="GEJ58045.1"/>
    </source>
</evidence>
<sequence length="85" mass="9550">MVDFENIDLAGVARLIQQHIPPGEPPVGYLRGRSYFRDVLVHALDCSDVEAEQLVDTLEMNGYLHFEGDPAERSVADSRWDIHVG</sequence>
<gene>
    <name evidence="1" type="ORF">AMYX_27860</name>
</gene>
<proteinExistence type="predicted"/>
<keyword evidence="2" id="KW-1185">Reference proteome</keyword>
<evidence type="ECO:0000313" key="2">
    <source>
        <dbReference type="Proteomes" id="UP000503640"/>
    </source>
</evidence>
<reference evidence="2" key="1">
    <citation type="journal article" date="2020" name="Appl. Environ. Microbiol.">
        <title>Diazotrophic Anaeromyxobacter Isolates from Soils.</title>
        <authorList>
            <person name="Masuda Y."/>
            <person name="Yamanaka H."/>
            <person name="Xu Z.X."/>
            <person name="Shiratori Y."/>
            <person name="Aono T."/>
            <person name="Amachi S."/>
            <person name="Senoo K."/>
            <person name="Itoh H."/>
        </authorList>
    </citation>
    <scope>NUCLEOTIDE SEQUENCE [LARGE SCALE GENOMIC DNA]</scope>
    <source>
        <strain evidence="2">R267</strain>
    </source>
</reference>
<dbReference type="EMBL" id="BJTG01000006">
    <property type="protein sequence ID" value="GEJ58045.1"/>
    <property type="molecule type" value="Genomic_DNA"/>
</dbReference>
<name>A0A7I9VNQ3_9BACT</name>
<comment type="caution">
    <text evidence="1">The sequence shown here is derived from an EMBL/GenBank/DDBJ whole genome shotgun (WGS) entry which is preliminary data.</text>
</comment>
<accession>A0A7I9VNQ3</accession>
<dbReference type="AlphaFoldDB" id="A0A7I9VNQ3"/>